<reference evidence="2 3" key="1">
    <citation type="journal article" date="2016" name="Genome Biol. Evol.">
        <title>Divergent and convergent evolution of fungal pathogenicity.</title>
        <authorList>
            <person name="Shang Y."/>
            <person name="Xiao G."/>
            <person name="Zheng P."/>
            <person name="Cen K."/>
            <person name="Zhan S."/>
            <person name="Wang C."/>
        </authorList>
    </citation>
    <scope>NUCLEOTIDE SEQUENCE [LARGE SCALE GENOMIC DNA]</scope>
    <source>
        <strain evidence="2 3">RCEF 2490</strain>
    </source>
</reference>
<dbReference type="Gene3D" id="1.20.120.1750">
    <property type="match status" value="1"/>
</dbReference>
<organism evidence="2 3">
    <name type="scientific">Moelleriella libera RCEF 2490</name>
    <dbReference type="NCBI Taxonomy" id="1081109"/>
    <lineage>
        <taxon>Eukaryota</taxon>
        <taxon>Fungi</taxon>
        <taxon>Dikarya</taxon>
        <taxon>Ascomycota</taxon>
        <taxon>Pezizomycotina</taxon>
        <taxon>Sordariomycetes</taxon>
        <taxon>Hypocreomycetidae</taxon>
        <taxon>Hypocreales</taxon>
        <taxon>Clavicipitaceae</taxon>
        <taxon>Moelleriella</taxon>
    </lineage>
</organism>
<dbReference type="STRING" id="1081109.A0A167XTR9"/>
<evidence type="ECO:0000256" key="1">
    <source>
        <dbReference type="SAM" id="MobiDB-lite"/>
    </source>
</evidence>
<proteinExistence type="predicted"/>
<accession>A0A167XTR9</accession>
<comment type="caution">
    <text evidence="2">The sequence shown here is derived from an EMBL/GenBank/DDBJ whole genome shotgun (WGS) entry which is preliminary data.</text>
</comment>
<dbReference type="Proteomes" id="UP000078544">
    <property type="component" value="Unassembled WGS sequence"/>
</dbReference>
<sequence length="632" mass="70125">MDEFDQIPELAEAQYLTEVMHLGLDKTELLHDCDLLKRAHGHGITATLPAMLDAKRKTSSAMSDSTESTRDQTYSTVSETSITSHLTPHSSIYCASNSNFSSPDEGINKIVGRNMNFSAFEKYLDQIGAIQEASKEKKAVNNQPPIHSSGQSIFSVSTRKSLSGVTSGFRNKMRLKRRPPRVVEAPVFCITCHSPFNKAGALHPLPCGHAKCSDCLASLAAHAIQDEGKMPPTCCNQPIPAEPLQRALNGEAQETFLKAVVKCSTPSDARVFCCNAACGEFIPPLKKFDSSDAHTIGVHCPEDWELLDALKIGGTGSWRRCYKCRKLVELAEVSGPATCTCAAQFCHACGGIWDTAFGCPNLCQGNEDVQTRIRDKQVSAPGDVNEAGRLQSELRSASHPAMKAMKASQKAEMQRFLAFRQAAENSVAIRHAASEVALANGQLEEMEKVKGDHLRTTSLLEDSQITEELDLRSSLEQAARSIKVRIKHMEAYCDGLGKYPNAPDLPPRRVTEQNLRDLGHQYNLRDDMERQHEAKINMMRDRQAKRMEELVQRHDDEVISLSEAHQKRRASLREKLFREHDTFSNTFNSRQSRCTARWALALEIQSKDLQEQDGLEYAVLSPPSWPDCVTAS</sequence>
<dbReference type="EMBL" id="AZGY01000021">
    <property type="protein sequence ID" value="KZZ90455.1"/>
    <property type="molecule type" value="Genomic_DNA"/>
</dbReference>
<dbReference type="AlphaFoldDB" id="A0A167XTR9"/>
<feature type="region of interest" description="Disordered" evidence="1">
    <location>
        <begin position="57"/>
        <end position="76"/>
    </location>
</feature>
<name>A0A167XTR9_9HYPO</name>
<feature type="compositionally biased region" description="Polar residues" evidence="1">
    <location>
        <begin position="59"/>
        <end position="76"/>
    </location>
</feature>
<dbReference type="SUPFAM" id="SSF57850">
    <property type="entry name" value="RING/U-box"/>
    <property type="match status" value="2"/>
</dbReference>
<evidence type="ECO:0000313" key="3">
    <source>
        <dbReference type="Proteomes" id="UP000078544"/>
    </source>
</evidence>
<keyword evidence="3" id="KW-1185">Reference proteome</keyword>
<gene>
    <name evidence="2" type="ORF">AAL_07141</name>
</gene>
<dbReference type="OrthoDB" id="9977870at2759"/>
<protein>
    <submittedName>
        <fullName evidence="2">C3HC4 type (RING finger) zinc finger containing protein</fullName>
    </submittedName>
</protein>
<evidence type="ECO:0000313" key="2">
    <source>
        <dbReference type="EMBL" id="KZZ90455.1"/>
    </source>
</evidence>